<dbReference type="EMBL" id="JARACI010000668">
    <property type="protein sequence ID" value="MDD9205816.1"/>
    <property type="molecule type" value="Genomic_DNA"/>
</dbReference>
<dbReference type="Gene3D" id="3.40.710.10">
    <property type="entry name" value="DD-peptidase/beta-lactamase superfamily"/>
    <property type="match status" value="1"/>
</dbReference>
<evidence type="ECO:0000256" key="5">
    <source>
        <dbReference type="ARBA" id="ARBA00022801"/>
    </source>
</evidence>
<evidence type="ECO:0000256" key="2">
    <source>
        <dbReference type="ARBA" id="ARBA00022670"/>
    </source>
</evidence>
<proteinExistence type="predicted"/>
<keyword evidence="6" id="KW-0511">Multifunctional enzyme</keyword>
<protein>
    <submittedName>
        <fullName evidence="12">Penicillin-binding transpeptidase domain-containing protein</fullName>
    </submittedName>
</protein>
<evidence type="ECO:0000256" key="7">
    <source>
        <dbReference type="ARBA" id="ARBA00034000"/>
    </source>
</evidence>
<gene>
    <name evidence="12" type="ORF">PU560_04955</name>
</gene>
<feature type="domain" description="Glycosyl transferase family 51" evidence="11">
    <location>
        <begin position="5"/>
        <end position="101"/>
    </location>
</feature>
<reference evidence="12" key="1">
    <citation type="submission" date="2023-02" db="EMBL/GenBank/DDBJ databases">
        <title>Georgenia sp.10Sc9-8, isolated from a soil sample collected from the Taklamakan desert.</title>
        <authorList>
            <person name="Liu S."/>
        </authorList>
    </citation>
    <scope>NUCLEOTIDE SEQUENCE</scope>
    <source>
        <strain evidence="12">10Sc9-8</strain>
    </source>
</reference>
<dbReference type="InterPro" id="IPR001460">
    <property type="entry name" value="PCN-bd_Tpept"/>
</dbReference>
<sequence length="670" mass="71078">YYTGTTTSYVGKFREAILAIKIDQSESKDTVLENYLNTIYFGRGTYGIERAAQAYFDKPAAELSISEAALLAGVIPSPSNWDPAVDRERAEERWTRVLGLMVEDGWITAEEREAAEFPDVADPDASERYAGPTGYVLDSVRTEVIDAAGISALEIDTQGLSIVTTIEEDAQEAAVAAVDDLPEDRPENNRTGMVSIDPETGGIVAMYGGADFITQSRNAATQDRAQAGSTFKPFALAAAMEQGMTLWETYPSYSPMEIEGYGAPVRNFDGLDRGWIDLVEATVNSVNTVYAQLNVDVGPENTMDVAVRAGIPEDTPGLVPTASNVLGPASPRVIDMASAYATFASGGIYHEPFLVAEVRDSDDNVRYTGGEEGERVFEAEVVADVTYAMTQVVDRGTGVRADLDRPTAGKTGSSNEYRSAWFAGFVPQLATAVAMYQVGEDGGEEVLTGFGRYPDDISGSTYPAELWNAYMSVATEDMEVEEFPERTAWRPRTYQPPVRPQPTEPQPVQPAPAPAPPQEPTEEAGQPEPEGTTTEDQDQDGGDGEQPEANGGSGDGEGGQSEPDGSDEGEQGDQSEGPEQGEQADPDGSGAGDQSGDESQDPPGESGGETAAPPGDSRGERSDRRSRNPDDGDGESDDPVPPPDPEPGPPSTPAPGSEEPAPDDGEPAPG</sequence>
<feature type="compositionally biased region" description="Basic and acidic residues" evidence="9">
    <location>
        <begin position="617"/>
        <end position="630"/>
    </location>
</feature>
<accession>A0ABT5TUS8</accession>
<name>A0ABT5TUS8_9MICO</name>
<feature type="compositionally biased region" description="Acidic residues" evidence="9">
    <location>
        <begin position="660"/>
        <end position="670"/>
    </location>
</feature>
<feature type="region of interest" description="Disordered" evidence="9">
    <location>
        <begin position="482"/>
        <end position="670"/>
    </location>
</feature>
<evidence type="ECO:0000256" key="8">
    <source>
        <dbReference type="ARBA" id="ARBA00049902"/>
    </source>
</evidence>
<keyword evidence="13" id="KW-1185">Reference proteome</keyword>
<evidence type="ECO:0000256" key="6">
    <source>
        <dbReference type="ARBA" id="ARBA00023268"/>
    </source>
</evidence>
<evidence type="ECO:0000256" key="9">
    <source>
        <dbReference type="SAM" id="MobiDB-lite"/>
    </source>
</evidence>
<evidence type="ECO:0000259" key="10">
    <source>
        <dbReference type="Pfam" id="PF00905"/>
    </source>
</evidence>
<feature type="compositionally biased region" description="Acidic residues" evidence="9">
    <location>
        <begin position="564"/>
        <end position="573"/>
    </location>
</feature>
<dbReference type="InterPro" id="IPR036950">
    <property type="entry name" value="PBP_transglycosylase"/>
</dbReference>
<dbReference type="Proteomes" id="UP001165561">
    <property type="component" value="Unassembled WGS sequence"/>
</dbReference>
<feature type="non-terminal residue" evidence="12">
    <location>
        <position position="1"/>
    </location>
</feature>
<keyword evidence="4" id="KW-0808">Transferase</keyword>
<evidence type="ECO:0000256" key="3">
    <source>
        <dbReference type="ARBA" id="ARBA00022676"/>
    </source>
</evidence>
<feature type="compositionally biased region" description="Acidic residues" evidence="9">
    <location>
        <begin position="533"/>
        <end position="546"/>
    </location>
</feature>
<dbReference type="InterPro" id="IPR050396">
    <property type="entry name" value="Glycosyltr_51/Transpeptidase"/>
</dbReference>
<dbReference type="SUPFAM" id="SSF56601">
    <property type="entry name" value="beta-lactamase/transpeptidase-like"/>
    <property type="match status" value="1"/>
</dbReference>
<comment type="catalytic activity">
    <reaction evidence="7">
        <text>Preferential cleavage: (Ac)2-L-Lys-D-Ala-|-D-Ala. Also transpeptidation of peptidyl-alanyl moieties that are N-acyl substituents of D-alanine.</text>
        <dbReference type="EC" id="3.4.16.4"/>
    </reaction>
</comment>
<keyword evidence="5" id="KW-0378">Hydrolase</keyword>
<feature type="compositionally biased region" description="Pro residues" evidence="9">
    <location>
        <begin position="497"/>
        <end position="519"/>
    </location>
</feature>
<dbReference type="Gene3D" id="1.10.3810.10">
    <property type="entry name" value="Biosynthetic peptidoglycan transglycosylase-like"/>
    <property type="match status" value="1"/>
</dbReference>
<keyword evidence="2" id="KW-0645">Protease</keyword>
<dbReference type="Pfam" id="PF00905">
    <property type="entry name" value="Transpeptidase"/>
    <property type="match status" value="1"/>
</dbReference>
<dbReference type="PANTHER" id="PTHR32282">
    <property type="entry name" value="BINDING PROTEIN TRANSPEPTIDASE, PUTATIVE-RELATED"/>
    <property type="match status" value="1"/>
</dbReference>
<dbReference type="SUPFAM" id="SSF53955">
    <property type="entry name" value="Lysozyme-like"/>
    <property type="match status" value="1"/>
</dbReference>
<comment type="catalytic activity">
    <reaction evidence="8">
        <text>[GlcNAc-(1-&gt;4)-Mur2Ac(oyl-L-Ala-gamma-D-Glu-L-Lys-D-Ala-D-Ala)](n)-di-trans,octa-cis-undecaprenyl diphosphate + beta-D-GlcNAc-(1-&gt;4)-Mur2Ac(oyl-L-Ala-gamma-D-Glu-L-Lys-D-Ala-D-Ala)-di-trans,octa-cis-undecaprenyl diphosphate = [GlcNAc-(1-&gt;4)-Mur2Ac(oyl-L-Ala-gamma-D-Glu-L-Lys-D-Ala-D-Ala)](n+1)-di-trans,octa-cis-undecaprenyl diphosphate + di-trans,octa-cis-undecaprenyl diphosphate + H(+)</text>
        <dbReference type="Rhea" id="RHEA:23708"/>
        <dbReference type="Rhea" id="RHEA-COMP:9602"/>
        <dbReference type="Rhea" id="RHEA-COMP:9603"/>
        <dbReference type="ChEBI" id="CHEBI:15378"/>
        <dbReference type="ChEBI" id="CHEBI:58405"/>
        <dbReference type="ChEBI" id="CHEBI:60033"/>
        <dbReference type="ChEBI" id="CHEBI:78435"/>
        <dbReference type="EC" id="2.4.99.28"/>
    </reaction>
</comment>
<evidence type="ECO:0000256" key="4">
    <source>
        <dbReference type="ARBA" id="ARBA00022679"/>
    </source>
</evidence>
<feature type="domain" description="Penicillin-binding protein transpeptidase" evidence="10">
    <location>
        <begin position="193"/>
        <end position="442"/>
    </location>
</feature>
<feature type="non-terminal residue" evidence="12">
    <location>
        <position position="670"/>
    </location>
</feature>
<keyword evidence="3" id="KW-0328">Glycosyltransferase</keyword>
<evidence type="ECO:0000256" key="1">
    <source>
        <dbReference type="ARBA" id="ARBA00022645"/>
    </source>
</evidence>
<evidence type="ECO:0000313" key="12">
    <source>
        <dbReference type="EMBL" id="MDD9205816.1"/>
    </source>
</evidence>
<dbReference type="PANTHER" id="PTHR32282:SF34">
    <property type="entry name" value="PENICILLIN-BINDING PROTEIN 1A"/>
    <property type="match status" value="1"/>
</dbReference>
<dbReference type="InterPro" id="IPR023346">
    <property type="entry name" value="Lysozyme-like_dom_sf"/>
</dbReference>
<feature type="compositionally biased region" description="Pro residues" evidence="9">
    <location>
        <begin position="639"/>
        <end position="653"/>
    </location>
</feature>
<keyword evidence="1" id="KW-0121">Carboxypeptidase</keyword>
<dbReference type="InterPro" id="IPR001264">
    <property type="entry name" value="Glyco_trans_51"/>
</dbReference>
<organism evidence="12 13">
    <name type="scientific">Georgenia halotolerans</name>
    <dbReference type="NCBI Taxonomy" id="3028317"/>
    <lineage>
        <taxon>Bacteria</taxon>
        <taxon>Bacillati</taxon>
        <taxon>Actinomycetota</taxon>
        <taxon>Actinomycetes</taxon>
        <taxon>Micrococcales</taxon>
        <taxon>Bogoriellaceae</taxon>
        <taxon>Georgenia</taxon>
    </lineage>
</organism>
<evidence type="ECO:0000313" key="13">
    <source>
        <dbReference type="Proteomes" id="UP001165561"/>
    </source>
</evidence>
<dbReference type="InterPro" id="IPR012338">
    <property type="entry name" value="Beta-lactam/transpept-like"/>
</dbReference>
<comment type="caution">
    <text evidence="12">The sequence shown here is derived from an EMBL/GenBank/DDBJ whole genome shotgun (WGS) entry which is preliminary data.</text>
</comment>
<feature type="compositionally biased region" description="Low complexity" evidence="9">
    <location>
        <begin position="523"/>
        <end position="532"/>
    </location>
</feature>
<dbReference type="Pfam" id="PF00912">
    <property type="entry name" value="Transgly"/>
    <property type="match status" value="1"/>
</dbReference>
<evidence type="ECO:0000259" key="11">
    <source>
        <dbReference type="Pfam" id="PF00912"/>
    </source>
</evidence>